<dbReference type="Gene3D" id="3.40.50.1450">
    <property type="entry name" value="HybD-like"/>
    <property type="match status" value="1"/>
</dbReference>
<comment type="similarity">
    <text evidence="1">Belongs to the peptidase A31 family.</text>
</comment>
<dbReference type="InterPro" id="IPR023430">
    <property type="entry name" value="Pept_HybD-like_dom_sf"/>
</dbReference>
<keyword evidence="4" id="KW-0479">Metal-binding</keyword>
<evidence type="ECO:0000256" key="6">
    <source>
        <dbReference type="ARBA" id="ARBA00022801"/>
    </source>
</evidence>
<dbReference type="NCBIfam" id="TIGR00140">
    <property type="entry name" value="hupD"/>
    <property type="match status" value="1"/>
</dbReference>
<dbReference type="Pfam" id="PF01750">
    <property type="entry name" value="HycI"/>
    <property type="match status" value="1"/>
</dbReference>
<dbReference type="InterPro" id="IPR004419">
    <property type="entry name" value="Pept_A31_hyd_express"/>
</dbReference>
<dbReference type="SUPFAM" id="SSF53163">
    <property type="entry name" value="HybD-like"/>
    <property type="match status" value="1"/>
</dbReference>
<accession>A0ABS0J705</accession>
<dbReference type="PANTHER" id="PTHR30302:SF1">
    <property type="entry name" value="HYDROGENASE 2 MATURATION PROTEASE"/>
    <property type="match status" value="1"/>
</dbReference>
<organism evidence="7 8">
    <name type="scientific">Nitratidesulfovibrio oxamicus</name>
    <dbReference type="NCBI Taxonomy" id="32016"/>
    <lineage>
        <taxon>Bacteria</taxon>
        <taxon>Pseudomonadati</taxon>
        <taxon>Thermodesulfobacteriota</taxon>
        <taxon>Desulfovibrionia</taxon>
        <taxon>Desulfovibrionales</taxon>
        <taxon>Desulfovibrionaceae</taxon>
        <taxon>Nitratidesulfovibrio</taxon>
    </lineage>
</organism>
<evidence type="ECO:0000256" key="3">
    <source>
        <dbReference type="ARBA" id="ARBA00022670"/>
    </source>
</evidence>
<dbReference type="InterPro" id="IPR000671">
    <property type="entry name" value="Peptidase_A31"/>
</dbReference>
<evidence type="ECO:0000256" key="1">
    <source>
        <dbReference type="ARBA" id="ARBA00006814"/>
    </source>
</evidence>
<evidence type="ECO:0000313" key="7">
    <source>
        <dbReference type="EMBL" id="MBG3878245.1"/>
    </source>
</evidence>
<evidence type="ECO:0000256" key="2">
    <source>
        <dbReference type="ARBA" id="ARBA00022596"/>
    </source>
</evidence>
<dbReference type="PRINTS" id="PR00446">
    <property type="entry name" value="HYDRGNUPTAKE"/>
</dbReference>
<keyword evidence="8" id="KW-1185">Reference proteome</keyword>
<keyword evidence="3" id="KW-0645">Protease</keyword>
<keyword evidence="5" id="KW-0064">Aspartyl protease</keyword>
<evidence type="ECO:0000313" key="8">
    <source>
        <dbReference type="Proteomes" id="UP001194469"/>
    </source>
</evidence>
<dbReference type="NCBIfam" id="TIGR00072">
    <property type="entry name" value="hydrog_prot"/>
    <property type="match status" value="1"/>
</dbReference>
<dbReference type="Proteomes" id="UP001194469">
    <property type="component" value="Unassembled WGS sequence"/>
</dbReference>
<evidence type="ECO:0000256" key="4">
    <source>
        <dbReference type="ARBA" id="ARBA00022723"/>
    </source>
</evidence>
<comment type="caution">
    <text evidence="7">The sequence shown here is derived from an EMBL/GenBank/DDBJ whole genome shotgun (WGS) entry which is preliminary data.</text>
</comment>
<name>A0ABS0J705_9BACT</name>
<protein>
    <submittedName>
        <fullName evidence="7">HyaD/HybD family hydrogenase maturation endopeptidase</fullName>
    </submittedName>
</protein>
<sequence>MSNRPNILVLGVGNILYTDEGIGVRAVEALQKAHAFSDNVSVMDGGTLGMRLMDAIMECDHLIVVDAVLAGDEPGAIYRLTGEDLRKSLGFNDSMHQTDLVDTLIFCELVGKRPEAVIVGMEPHDYQSLGTELSPVAGQRLPLLCDAVVAEVRRAGGDCTPASDGHPA</sequence>
<dbReference type="CDD" id="cd06062">
    <property type="entry name" value="H2MP_MemB-H2up"/>
    <property type="match status" value="1"/>
</dbReference>
<proteinExistence type="inferred from homology"/>
<gene>
    <name evidence="7" type="primary">hybD</name>
    <name evidence="7" type="ORF">FVW20_14805</name>
</gene>
<dbReference type="EMBL" id="VRYY01000518">
    <property type="protein sequence ID" value="MBG3878245.1"/>
    <property type="molecule type" value="Genomic_DNA"/>
</dbReference>
<keyword evidence="2" id="KW-0533">Nickel</keyword>
<dbReference type="RefSeq" id="WP_196610208.1">
    <property type="nucleotide sequence ID" value="NZ_VRYY01000518.1"/>
</dbReference>
<keyword evidence="6" id="KW-0378">Hydrolase</keyword>
<dbReference type="PANTHER" id="PTHR30302">
    <property type="entry name" value="HYDROGENASE 1 MATURATION PROTEASE"/>
    <property type="match status" value="1"/>
</dbReference>
<evidence type="ECO:0000256" key="5">
    <source>
        <dbReference type="ARBA" id="ARBA00022750"/>
    </source>
</evidence>
<reference evidence="7 8" key="1">
    <citation type="submission" date="2019-08" db="EMBL/GenBank/DDBJ databases">
        <authorList>
            <person name="Luo N."/>
        </authorList>
    </citation>
    <scope>NUCLEOTIDE SEQUENCE [LARGE SCALE GENOMIC DNA]</scope>
    <source>
        <strain evidence="7 8">NCIMB 9442</strain>
    </source>
</reference>